<dbReference type="GO" id="GO:0005839">
    <property type="term" value="C:proteasome core complex"/>
    <property type="evidence" value="ECO:0007669"/>
    <property type="project" value="InterPro"/>
</dbReference>
<dbReference type="InterPro" id="IPR050115">
    <property type="entry name" value="Proteasome_alpha"/>
</dbReference>
<comment type="caution">
    <text evidence="2">The sequence shown here is derived from an EMBL/GenBank/DDBJ whole genome shotgun (WGS) entry which is preliminary data.</text>
</comment>
<evidence type="ECO:0000256" key="1">
    <source>
        <dbReference type="ARBA" id="ARBA00022942"/>
    </source>
</evidence>
<dbReference type="EMBL" id="JARGDH010000006">
    <property type="protein sequence ID" value="KAL0266063.1"/>
    <property type="molecule type" value="Genomic_DNA"/>
</dbReference>
<dbReference type="InterPro" id="IPR001353">
    <property type="entry name" value="Proteasome_sua/b"/>
</dbReference>
<organism evidence="2">
    <name type="scientific">Menopon gallinae</name>
    <name type="common">poultry shaft louse</name>
    <dbReference type="NCBI Taxonomy" id="328185"/>
    <lineage>
        <taxon>Eukaryota</taxon>
        <taxon>Metazoa</taxon>
        <taxon>Ecdysozoa</taxon>
        <taxon>Arthropoda</taxon>
        <taxon>Hexapoda</taxon>
        <taxon>Insecta</taxon>
        <taxon>Pterygota</taxon>
        <taxon>Neoptera</taxon>
        <taxon>Paraneoptera</taxon>
        <taxon>Psocodea</taxon>
        <taxon>Troctomorpha</taxon>
        <taxon>Phthiraptera</taxon>
        <taxon>Amblycera</taxon>
        <taxon>Menoponidae</taxon>
        <taxon>Menopon</taxon>
    </lineage>
</organism>
<name>A0AAW2H8F5_9NEOP</name>
<protein>
    <submittedName>
        <fullName evidence="2">Uncharacterized protein</fullName>
    </submittedName>
</protein>
<reference evidence="2" key="1">
    <citation type="journal article" date="2024" name="Gigascience">
        <title>Chromosome-level genome of the poultry shaft louse Menopon gallinae provides insight into the host-switching and adaptive evolution of parasitic lice.</title>
        <authorList>
            <person name="Xu Y."/>
            <person name="Ma L."/>
            <person name="Liu S."/>
            <person name="Liang Y."/>
            <person name="Liu Q."/>
            <person name="He Z."/>
            <person name="Tian L."/>
            <person name="Duan Y."/>
            <person name="Cai W."/>
            <person name="Li H."/>
            <person name="Song F."/>
        </authorList>
    </citation>
    <scope>NUCLEOTIDE SEQUENCE</scope>
    <source>
        <strain evidence="2">Cailab_2023a</strain>
    </source>
</reference>
<accession>A0AAW2H8F5</accession>
<sequence length="326" mass="36675">MELLIQEDTFKLFTTTSSARNLSFVTSKIPTFNTLSEFKACLVSFFKDIIMSSQDENLEYYESFKMLSFIEKVFQEVAENEGPCFDMTDEIIKGAKQAPMSTMSNYDDVSVFTPEGKVKPLEYIRNTVELGNTTVALSNARMGVIVVHTGTPVPNAFPTQKLFQISDFAAFAFSGMTNDGLEIVKYLVDEVIWHETYKNQPVHHLQLFEHLSFDAAYRTVTSNKRLYGAGGVLMIRNSGVKLVEFEPTGIVQVVKAASIGNRSQSAKTVLENYIDSLEDMSKEQLIEAGLNALRNAHPDEVLCKENIEIWCLEDSVEVIDVERFMS</sequence>
<dbReference type="SUPFAM" id="SSF56235">
    <property type="entry name" value="N-terminal nucleophile aminohydrolases (Ntn hydrolases)"/>
    <property type="match status" value="1"/>
</dbReference>
<dbReference type="InterPro" id="IPR029055">
    <property type="entry name" value="Ntn_hydrolases_N"/>
</dbReference>
<proteinExistence type="predicted"/>
<gene>
    <name evidence="2" type="ORF">PYX00_011780</name>
</gene>
<dbReference type="AlphaFoldDB" id="A0AAW2H8F5"/>
<dbReference type="Gene3D" id="3.60.20.10">
    <property type="entry name" value="Glutamine Phosphoribosylpyrophosphate, subunit 1, domain 1"/>
    <property type="match status" value="1"/>
</dbReference>
<evidence type="ECO:0000313" key="2">
    <source>
        <dbReference type="EMBL" id="KAL0266063.1"/>
    </source>
</evidence>
<dbReference type="GO" id="GO:0051603">
    <property type="term" value="P:proteolysis involved in protein catabolic process"/>
    <property type="evidence" value="ECO:0007669"/>
    <property type="project" value="InterPro"/>
</dbReference>
<dbReference type="PANTHER" id="PTHR11599">
    <property type="entry name" value="PROTEASOME SUBUNIT ALPHA/BETA"/>
    <property type="match status" value="1"/>
</dbReference>
<keyword evidence="1" id="KW-0647">Proteasome</keyword>
<dbReference type="Pfam" id="PF00227">
    <property type="entry name" value="Proteasome"/>
    <property type="match status" value="1"/>
</dbReference>